<dbReference type="FunFam" id="3.40.50.720:FF:000084">
    <property type="entry name" value="Short-chain dehydrogenase reductase"/>
    <property type="match status" value="1"/>
</dbReference>
<accession>A0AA41U593</accession>
<dbReference type="InterPro" id="IPR036291">
    <property type="entry name" value="NAD(P)-bd_dom_sf"/>
</dbReference>
<dbReference type="PRINTS" id="PR00081">
    <property type="entry name" value="GDHRDH"/>
</dbReference>
<dbReference type="GO" id="GO:0006633">
    <property type="term" value="P:fatty acid biosynthetic process"/>
    <property type="evidence" value="ECO:0007669"/>
    <property type="project" value="TreeGrafter"/>
</dbReference>
<gene>
    <name evidence="3" type="ORF">LZ495_42145</name>
</gene>
<comment type="similarity">
    <text evidence="1">Belongs to the short-chain dehydrogenases/reductases (SDR) family.</text>
</comment>
<dbReference type="GO" id="GO:0048038">
    <property type="term" value="F:quinone binding"/>
    <property type="evidence" value="ECO:0007669"/>
    <property type="project" value="TreeGrafter"/>
</dbReference>
<dbReference type="Pfam" id="PF13561">
    <property type="entry name" value="adh_short_C2"/>
    <property type="match status" value="1"/>
</dbReference>
<protein>
    <submittedName>
        <fullName evidence="3">SDR family oxidoreductase</fullName>
    </submittedName>
</protein>
<keyword evidence="2" id="KW-0560">Oxidoreductase</keyword>
<dbReference type="PROSITE" id="PS00061">
    <property type="entry name" value="ADH_SHORT"/>
    <property type="match status" value="1"/>
</dbReference>
<dbReference type="GO" id="GO:0016616">
    <property type="term" value="F:oxidoreductase activity, acting on the CH-OH group of donors, NAD or NADP as acceptor"/>
    <property type="evidence" value="ECO:0007669"/>
    <property type="project" value="TreeGrafter"/>
</dbReference>
<dbReference type="SUPFAM" id="SSF51735">
    <property type="entry name" value="NAD(P)-binding Rossmann-fold domains"/>
    <property type="match status" value="1"/>
</dbReference>
<dbReference type="Proteomes" id="UP001165378">
    <property type="component" value="Unassembled WGS sequence"/>
</dbReference>
<reference evidence="3" key="1">
    <citation type="submission" date="2022-01" db="EMBL/GenBank/DDBJ databases">
        <title>Genome-Based Taxonomic Classification of the Phylum Actinobacteria.</title>
        <authorList>
            <person name="Gao Y."/>
        </authorList>
    </citation>
    <scope>NUCLEOTIDE SEQUENCE</scope>
    <source>
        <strain evidence="3">KLBMP 8922</strain>
    </source>
</reference>
<organism evidence="3 4">
    <name type="scientific">Yinghuangia soli</name>
    <dbReference type="NCBI Taxonomy" id="2908204"/>
    <lineage>
        <taxon>Bacteria</taxon>
        <taxon>Bacillati</taxon>
        <taxon>Actinomycetota</taxon>
        <taxon>Actinomycetes</taxon>
        <taxon>Kitasatosporales</taxon>
        <taxon>Streptomycetaceae</taxon>
        <taxon>Yinghuangia</taxon>
    </lineage>
</organism>
<name>A0AA41U593_9ACTN</name>
<evidence type="ECO:0000256" key="1">
    <source>
        <dbReference type="ARBA" id="ARBA00006484"/>
    </source>
</evidence>
<keyword evidence="4" id="KW-1185">Reference proteome</keyword>
<evidence type="ECO:0000256" key="2">
    <source>
        <dbReference type="ARBA" id="ARBA00023002"/>
    </source>
</evidence>
<dbReference type="AlphaFoldDB" id="A0AA41U593"/>
<dbReference type="InterPro" id="IPR002347">
    <property type="entry name" value="SDR_fam"/>
</dbReference>
<proteinExistence type="inferred from homology"/>
<dbReference type="PANTHER" id="PTHR42760:SF133">
    <property type="entry name" value="3-OXOACYL-[ACYL-CARRIER-PROTEIN] REDUCTASE"/>
    <property type="match status" value="1"/>
</dbReference>
<dbReference type="CDD" id="cd05233">
    <property type="entry name" value="SDR_c"/>
    <property type="match status" value="1"/>
</dbReference>
<comment type="caution">
    <text evidence="3">The sequence shown here is derived from an EMBL/GenBank/DDBJ whole genome shotgun (WGS) entry which is preliminary data.</text>
</comment>
<sequence>MAVGIELDGRAALVTGGGAGIGRAVCRWLARAGADVAVADLRGEAAEETAALVAAEGVKAVALTVDATDPEQVGAMVDAAVAALGGLDVAVNNVGMTAGHGTAAFVDWSPQALRDVVGVNLMATAYSCQAEARAMIAAGRGGCIVNVSSGETTRPAPGLAPYGAAKAAVNHLTQTLAVELAPHRIRVNAVAPGTTLTAQVAASLSEEFQASLLGAIPLGALSEPDDMARLVLLVASDLAAHTTGQFLLSDNGAFLSRSRPPYEVR</sequence>
<dbReference type="PRINTS" id="PR00080">
    <property type="entry name" value="SDRFAMILY"/>
</dbReference>
<evidence type="ECO:0000313" key="4">
    <source>
        <dbReference type="Proteomes" id="UP001165378"/>
    </source>
</evidence>
<dbReference type="RefSeq" id="WP_235058556.1">
    <property type="nucleotide sequence ID" value="NZ_JAKFHA010000060.1"/>
</dbReference>
<dbReference type="Gene3D" id="3.40.50.720">
    <property type="entry name" value="NAD(P)-binding Rossmann-like Domain"/>
    <property type="match status" value="1"/>
</dbReference>
<dbReference type="PANTHER" id="PTHR42760">
    <property type="entry name" value="SHORT-CHAIN DEHYDROGENASES/REDUCTASES FAMILY MEMBER"/>
    <property type="match status" value="1"/>
</dbReference>
<evidence type="ECO:0000313" key="3">
    <source>
        <dbReference type="EMBL" id="MCF2533791.1"/>
    </source>
</evidence>
<dbReference type="InterPro" id="IPR020904">
    <property type="entry name" value="Sc_DH/Rdtase_CS"/>
</dbReference>
<dbReference type="EMBL" id="JAKFHA010000060">
    <property type="protein sequence ID" value="MCF2533791.1"/>
    <property type="molecule type" value="Genomic_DNA"/>
</dbReference>